<dbReference type="FunFam" id="2.60.120.380:FF:000002">
    <property type="entry name" value="calpain-3 isoform X1"/>
    <property type="match status" value="1"/>
</dbReference>
<keyword evidence="2 6" id="KW-0645">Protease</keyword>
<dbReference type="InterPro" id="IPR022683">
    <property type="entry name" value="Calpain_III"/>
</dbReference>
<dbReference type="InterPro" id="IPR036213">
    <property type="entry name" value="Calpain_III_sf"/>
</dbReference>
<dbReference type="AlphaFoldDB" id="A0AAV2QAL5"/>
<gene>
    <name evidence="8" type="ORF">MNOR_LOCUS8983</name>
</gene>
<keyword evidence="9" id="KW-1185">Reference proteome</keyword>
<dbReference type="PRINTS" id="PR00704">
    <property type="entry name" value="CALPAIN"/>
</dbReference>
<proteinExistence type="inferred from homology"/>
<dbReference type="Gene3D" id="3.90.70.10">
    <property type="entry name" value="Cysteine proteinases"/>
    <property type="match status" value="1"/>
</dbReference>
<evidence type="ECO:0000256" key="3">
    <source>
        <dbReference type="ARBA" id="ARBA00022801"/>
    </source>
</evidence>
<comment type="similarity">
    <text evidence="1">Belongs to the peptidase C2 family.</text>
</comment>
<dbReference type="GO" id="GO:0005737">
    <property type="term" value="C:cytoplasm"/>
    <property type="evidence" value="ECO:0007669"/>
    <property type="project" value="TreeGrafter"/>
</dbReference>
<dbReference type="SUPFAM" id="SSF54001">
    <property type="entry name" value="Cysteine proteinases"/>
    <property type="match status" value="1"/>
</dbReference>
<dbReference type="SMART" id="SM00720">
    <property type="entry name" value="calpain_III"/>
    <property type="match status" value="1"/>
</dbReference>
<reference evidence="8 9" key="1">
    <citation type="submission" date="2024-05" db="EMBL/GenBank/DDBJ databases">
        <authorList>
            <person name="Wallberg A."/>
        </authorList>
    </citation>
    <scope>NUCLEOTIDE SEQUENCE [LARGE SCALE GENOMIC DNA]</scope>
</reference>
<dbReference type="FunFam" id="3.90.70.10:FF:000001">
    <property type="entry name" value="Calpain-1 catalytic subunit"/>
    <property type="match status" value="1"/>
</dbReference>
<comment type="caution">
    <text evidence="8">The sequence shown here is derived from an EMBL/GenBank/DDBJ whole genome shotgun (WGS) entry which is preliminary data.</text>
</comment>
<feature type="active site" evidence="5 6">
    <location>
        <position position="274"/>
    </location>
</feature>
<keyword evidence="4 6" id="KW-0788">Thiol protease</keyword>
<dbReference type="InterPro" id="IPR000169">
    <property type="entry name" value="Pept_cys_AS"/>
</dbReference>
<dbReference type="PANTHER" id="PTHR10183:SF433">
    <property type="entry name" value="CALPAIN-A-RELATED"/>
    <property type="match status" value="1"/>
</dbReference>
<dbReference type="Pfam" id="PF00648">
    <property type="entry name" value="Peptidase_C2"/>
    <property type="match status" value="1"/>
</dbReference>
<feature type="active site" evidence="5 6">
    <location>
        <position position="115"/>
    </location>
</feature>
<dbReference type="InterPro" id="IPR038765">
    <property type="entry name" value="Papain-like_cys_pep_sf"/>
</dbReference>
<keyword evidence="3 6" id="KW-0378">Hydrolase</keyword>
<dbReference type="InterPro" id="IPR022684">
    <property type="entry name" value="Calpain_cysteine_protease"/>
</dbReference>
<evidence type="ECO:0000313" key="8">
    <source>
        <dbReference type="EMBL" id="CAL4072971.1"/>
    </source>
</evidence>
<organism evidence="8 9">
    <name type="scientific">Meganyctiphanes norvegica</name>
    <name type="common">Northern krill</name>
    <name type="synonym">Thysanopoda norvegica</name>
    <dbReference type="NCBI Taxonomy" id="48144"/>
    <lineage>
        <taxon>Eukaryota</taxon>
        <taxon>Metazoa</taxon>
        <taxon>Ecdysozoa</taxon>
        <taxon>Arthropoda</taxon>
        <taxon>Crustacea</taxon>
        <taxon>Multicrustacea</taxon>
        <taxon>Malacostraca</taxon>
        <taxon>Eumalacostraca</taxon>
        <taxon>Eucarida</taxon>
        <taxon>Euphausiacea</taxon>
        <taxon>Euphausiidae</taxon>
        <taxon>Meganyctiphanes</taxon>
    </lineage>
</organism>
<evidence type="ECO:0000256" key="6">
    <source>
        <dbReference type="PROSITE-ProRule" id="PRU00239"/>
    </source>
</evidence>
<evidence type="ECO:0000259" key="7">
    <source>
        <dbReference type="PROSITE" id="PS50203"/>
    </source>
</evidence>
<dbReference type="Proteomes" id="UP001497623">
    <property type="component" value="Unassembled WGS sequence"/>
</dbReference>
<dbReference type="PROSITE" id="PS00139">
    <property type="entry name" value="THIOL_PROTEASE_CYS"/>
    <property type="match status" value="1"/>
</dbReference>
<dbReference type="GO" id="GO:0004198">
    <property type="term" value="F:calcium-dependent cysteine-type endopeptidase activity"/>
    <property type="evidence" value="ECO:0007669"/>
    <property type="project" value="InterPro"/>
</dbReference>
<dbReference type="Gene3D" id="2.60.120.380">
    <property type="match status" value="1"/>
</dbReference>
<accession>A0AAV2QAL5</accession>
<evidence type="ECO:0000256" key="1">
    <source>
        <dbReference type="ARBA" id="ARBA00007623"/>
    </source>
</evidence>
<evidence type="ECO:0000313" key="9">
    <source>
        <dbReference type="Proteomes" id="UP001497623"/>
    </source>
</evidence>
<sequence>MADVTKPTKEKCLYDDKGCDVEHHEHVVVPAVKLKDVTVEDFERLRKECLEEGRLYEDPDYPAENSSLYYSDKFLDDLSLGRIEWRRPKELCDDPKLFSEGHDRFDVVQGQLGNCWFPAALAPLTLDSKVLHGVAPKGQSFDEKYAGIFHFRFWQYGRWVTVIIDDRLPTSYGDLVFMTSRQKNEFWSALLEKAYAKLHGSYQAIEGGWAGAGLEDFTGGLMEEFPINNLRDKPIKLFNKLLQAQKRGSLMGCSLDKVDGKAESLAGEGIVYEHAYSITSVKYIKAETPEGEKKMRMIRVRNPWGQCEWSGPWSDYSSEWEKVPNEVKEKIGHKEKDDGEYWMEIKDFCKHFDVIEITHLNPANDKDYLTNHNWEMTQFDGTWKKGISAGGCTNFSDTFHTNPQYRLTLHEHDDAVEGHEDDDEDNEVDGHKCTVIVSLMQKNRRSLQKFGKEFLSVGFSIFKISDPENAPKCLDQTFFVENEEVTYAPYKYIRTSTLRFQLAPGSYCVVPTTFEPDNEGDFLIRIFSEKHHASDIDTKEGC</sequence>
<dbReference type="EMBL" id="CAXKWB010004253">
    <property type="protein sequence ID" value="CAL4072971.1"/>
    <property type="molecule type" value="Genomic_DNA"/>
</dbReference>
<name>A0AAV2QAL5_MEGNR</name>
<evidence type="ECO:0000256" key="4">
    <source>
        <dbReference type="ARBA" id="ARBA00022807"/>
    </source>
</evidence>
<protein>
    <recommendedName>
        <fullName evidence="7">Calpain catalytic domain-containing protein</fullName>
    </recommendedName>
</protein>
<dbReference type="InterPro" id="IPR001300">
    <property type="entry name" value="Peptidase_C2_calpain_cat"/>
</dbReference>
<feature type="domain" description="Calpain catalytic" evidence="7">
    <location>
        <begin position="55"/>
        <end position="361"/>
    </location>
</feature>
<dbReference type="PANTHER" id="PTHR10183">
    <property type="entry name" value="CALPAIN"/>
    <property type="match status" value="1"/>
</dbReference>
<dbReference type="InterPro" id="IPR022682">
    <property type="entry name" value="Calpain_domain_III"/>
</dbReference>
<dbReference type="InterPro" id="IPR033883">
    <property type="entry name" value="C2_III"/>
</dbReference>
<dbReference type="CDD" id="cd00214">
    <property type="entry name" value="Calpain_III"/>
    <property type="match status" value="1"/>
</dbReference>
<evidence type="ECO:0000256" key="2">
    <source>
        <dbReference type="ARBA" id="ARBA00022670"/>
    </source>
</evidence>
<dbReference type="PROSITE" id="PS50203">
    <property type="entry name" value="CALPAIN_CAT"/>
    <property type="match status" value="1"/>
</dbReference>
<dbReference type="GO" id="GO:0006508">
    <property type="term" value="P:proteolysis"/>
    <property type="evidence" value="ECO:0007669"/>
    <property type="project" value="UniProtKB-KW"/>
</dbReference>
<feature type="active site" evidence="5 6">
    <location>
        <position position="302"/>
    </location>
</feature>
<dbReference type="CDD" id="cd00044">
    <property type="entry name" value="CysPc"/>
    <property type="match status" value="1"/>
</dbReference>
<evidence type="ECO:0000256" key="5">
    <source>
        <dbReference type="PIRSR" id="PIRSR622684-1"/>
    </source>
</evidence>
<dbReference type="SUPFAM" id="SSF49758">
    <property type="entry name" value="Calpain large subunit, middle domain (domain III)"/>
    <property type="match status" value="1"/>
</dbReference>
<dbReference type="Pfam" id="PF01067">
    <property type="entry name" value="Calpain_III"/>
    <property type="match status" value="1"/>
</dbReference>
<dbReference type="SMART" id="SM00230">
    <property type="entry name" value="CysPc"/>
    <property type="match status" value="1"/>
</dbReference>